<dbReference type="EMBL" id="JBHSWI010000001">
    <property type="protein sequence ID" value="MFC6644135.1"/>
    <property type="molecule type" value="Genomic_DNA"/>
</dbReference>
<dbReference type="RefSeq" id="WP_263372087.1">
    <property type="nucleotide sequence ID" value="NZ_JAGSYD010000004.1"/>
</dbReference>
<evidence type="ECO:0000313" key="2">
    <source>
        <dbReference type="Proteomes" id="UP001596391"/>
    </source>
</evidence>
<gene>
    <name evidence="1" type="ORF">ACFQBQ_00720</name>
</gene>
<dbReference type="Proteomes" id="UP001596391">
    <property type="component" value="Unassembled WGS sequence"/>
</dbReference>
<comment type="caution">
    <text evidence="1">The sequence shown here is derived from an EMBL/GenBank/DDBJ whole genome shotgun (WGS) entry which is preliminary data.</text>
</comment>
<name>A0ABW1Z6U3_9BACT</name>
<protein>
    <submittedName>
        <fullName evidence="1">Uncharacterized protein</fullName>
    </submittedName>
</protein>
<reference evidence="2" key="1">
    <citation type="journal article" date="2019" name="Int. J. Syst. Evol. Microbiol.">
        <title>The Global Catalogue of Microorganisms (GCM) 10K type strain sequencing project: providing services to taxonomists for standard genome sequencing and annotation.</title>
        <authorList>
            <consortium name="The Broad Institute Genomics Platform"/>
            <consortium name="The Broad Institute Genome Sequencing Center for Infectious Disease"/>
            <person name="Wu L."/>
            <person name="Ma J."/>
        </authorList>
    </citation>
    <scope>NUCLEOTIDE SEQUENCE [LARGE SCALE GENOMIC DNA]</scope>
    <source>
        <strain evidence="2">CGMCC 1.16026</strain>
    </source>
</reference>
<proteinExistence type="predicted"/>
<accession>A0ABW1Z6U3</accession>
<keyword evidence="2" id="KW-1185">Reference proteome</keyword>
<evidence type="ECO:0000313" key="1">
    <source>
        <dbReference type="EMBL" id="MFC6644135.1"/>
    </source>
</evidence>
<sequence length="210" mass="22815">MVIDTFQGVSVLAFPTSPAPKQIELTMNNVVAAPTNPFTGSTQQVLAWPGGDFWSAQIAMPKLTPQQIPTWQGFLAECRGKLNTFLIGDPSYKHPQGTVKGVPVVNGAQSAMATTLSTKGWTPNSYRLLLPGDYLQVGYRLHRVIDVVNSDANGDATISLWPSLREAVTDGQAIILNNPRGLFRMSDNKQSITIDETRYGALTLTVVEAR</sequence>
<organism evidence="1 2">
    <name type="scientific">Granulicella cerasi</name>
    <dbReference type="NCBI Taxonomy" id="741063"/>
    <lineage>
        <taxon>Bacteria</taxon>
        <taxon>Pseudomonadati</taxon>
        <taxon>Acidobacteriota</taxon>
        <taxon>Terriglobia</taxon>
        <taxon>Terriglobales</taxon>
        <taxon>Acidobacteriaceae</taxon>
        <taxon>Granulicella</taxon>
    </lineage>
</organism>